<evidence type="ECO:0000313" key="4">
    <source>
        <dbReference type="Proteomes" id="UP000199321"/>
    </source>
</evidence>
<dbReference type="RefSeq" id="WP_093142502.1">
    <property type="nucleotide sequence ID" value="NZ_BMWO01000002.1"/>
</dbReference>
<reference evidence="3 4" key="1">
    <citation type="submission" date="2016-10" db="EMBL/GenBank/DDBJ databases">
        <authorList>
            <person name="de Groot N.N."/>
        </authorList>
    </citation>
    <scope>NUCLEOTIDE SEQUENCE [LARGE SCALE GENOMIC DNA]</scope>
    <source>
        <strain evidence="3 4">DSM 16195</strain>
    </source>
</reference>
<evidence type="ECO:0000313" key="3">
    <source>
        <dbReference type="EMBL" id="SDE69242.1"/>
    </source>
</evidence>
<proteinExistence type="predicted"/>
<organism evidence="3 4">
    <name type="scientific">Ulvibacter litoralis</name>
    <dbReference type="NCBI Taxonomy" id="227084"/>
    <lineage>
        <taxon>Bacteria</taxon>
        <taxon>Pseudomonadati</taxon>
        <taxon>Bacteroidota</taxon>
        <taxon>Flavobacteriia</taxon>
        <taxon>Flavobacteriales</taxon>
        <taxon>Flavobacteriaceae</taxon>
        <taxon>Ulvibacter</taxon>
    </lineage>
</organism>
<evidence type="ECO:0000259" key="2">
    <source>
        <dbReference type="Pfam" id="PF13239"/>
    </source>
</evidence>
<keyword evidence="1" id="KW-0812">Transmembrane</keyword>
<gene>
    <name evidence="3" type="ORF">SAMN05421855_102244</name>
</gene>
<sequence>MDTKKSLKYLRAKKKVEALKGLYGHITVYVILNTIMILINANVFNSSPIDFSGFGMYFTAIMWGIGLFFHMVYVLIIYNFNSNFIRNWEDKKIEEFLNKND</sequence>
<accession>A0A1G7F002</accession>
<dbReference type="EMBL" id="FNBA01000002">
    <property type="protein sequence ID" value="SDE69242.1"/>
    <property type="molecule type" value="Genomic_DNA"/>
</dbReference>
<keyword evidence="4" id="KW-1185">Reference proteome</keyword>
<dbReference type="STRING" id="227084.SAMN05421855_102244"/>
<keyword evidence="1" id="KW-0472">Membrane</keyword>
<dbReference type="AlphaFoldDB" id="A0A1G7F002"/>
<feature type="transmembrane region" description="Helical" evidence="1">
    <location>
        <begin position="56"/>
        <end position="78"/>
    </location>
</feature>
<dbReference type="Proteomes" id="UP000199321">
    <property type="component" value="Unassembled WGS sequence"/>
</dbReference>
<feature type="transmembrane region" description="Helical" evidence="1">
    <location>
        <begin position="21"/>
        <end position="44"/>
    </location>
</feature>
<protein>
    <submittedName>
        <fullName evidence="3">2TM domain-containing protein</fullName>
    </submittedName>
</protein>
<keyword evidence="1" id="KW-1133">Transmembrane helix</keyword>
<dbReference type="OrthoDB" id="8965954at2"/>
<dbReference type="InterPro" id="IPR025698">
    <property type="entry name" value="2TM_dom"/>
</dbReference>
<dbReference type="Pfam" id="PF13239">
    <property type="entry name" value="2TM"/>
    <property type="match status" value="1"/>
</dbReference>
<feature type="domain" description="2TM" evidence="2">
    <location>
        <begin position="11"/>
        <end position="97"/>
    </location>
</feature>
<name>A0A1G7F002_9FLAO</name>
<evidence type="ECO:0000256" key="1">
    <source>
        <dbReference type="SAM" id="Phobius"/>
    </source>
</evidence>